<organism evidence="2 3">
    <name type="scientific">Stylosanthes scabra</name>
    <dbReference type="NCBI Taxonomy" id="79078"/>
    <lineage>
        <taxon>Eukaryota</taxon>
        <taxon>Viridiplantae</taxon>
        <taxon>Streptophyta</taxon>
        <taxon>Embryophyta</taxon>
        <taxon>Tracheophyta</taxon>
        <taxon>Spermatophyta</taxon>
        <taxon>Magnoliopsida</taxon>
        <taxon>eudicotyledons</taxon>
        <taxon>Gunneridae</taxon>
        <taxon>Pentapetalae</taxon>
        <taxon>rosids</taxon>
        <taxon>fabids</taxon>
        <taxon>Fabales</taxon>
        <taxon>Fabaceae</taxon>
        <taxon>Papilionoideae</taxon>
        <taxon>50 kb inversion clade</taxon>
        <taxon>dalbergioids sensu lato</taxon>
        <taxon>Dalbergieae</taxon>
        <taxon>Pterocarpus clade</taxon>
        <taxon>Stylosanthes</taxon>
    </lineage>
</organism>
<evidence type="ECO:0008006" key="4">
    <source>
        <dbReference type="Google" id="ProtNLM"/>
    </source>
</evidence>
<feature type="compositionally biased region" description="Basic and acidic residues" evidence="1">
    <location>
        <begin position="97"/>
        <end position="113"/>
    </location>
</feature>
<dbReference type="EMBL" id="JASCZI010000126">
    <property type="protein sequence ID" value="MED6109077.1"/>
    <property type="molecule type" value="Genomic_DNA"/>
</dbReference>
<accession>A0ABU6QC01</accession>
<feature type="region of interest" description="Disordered" evidence="1">
    <location>
        <begin position="97"/>
        <end position="117"/>
    </location>
</feature>
<proteinExistence type="predicted"/>
<reference evidence="2 3" key="1">
    <citation type="journal article" date="2023" name="Plants (Basel)">
        <title>Bridging the Gap: Combining Genomics and Transcriptomics Approaches to Understand Stylosanthes scabra, an Orphan Legume from the Brazilian Caatinga.</title>
        <authorList>
            <person name="Ferreira-Neto J.R.C."/>
            <person name="da Silva M.D."/>
            <person name="Binneck E."/>
            <person name="de Melo N.F."/>
            <person name="da Silva R.H."/>
            <person name="de Melo A.L.T.M."/>
            <person name="Pandolfi V."/>
            <person name="Bustamante F.O."/>
            <person name="Brasileiro-Vidal A.C."/>
            <person name="Benko-Iseppon A.M."/>
        </authorList>
    </citation>
    <scope>NUCLEOTIDE SEQUENCE [LARGE SCALE GENOMIC DNA]</scope>
    <source>
        <tissue evidence="2">Leaves</tissue>
    </source>
</reference>
<evidence type="ECO:0000313" key="3">
    <source>
        <dbReference type="Proteomes" id="UP001341840"/>
    </source>
</evidence>
<dbReference type="Proteomes" id="UP001341840">
    <property type="component" value="Unassembled WGS sequence"/>
</dbReference>
<name>A0ABU6QC01_9FABA</name>
<sequence>MVKEEADVRANQSCCGWVKMARGNRKPCWRRGGGQHGWIRVMHGGVGWGRGDTLPVVVGLFMNGGCDRVWRVAMEKRKRLRAVKCVVHDWIRKSMLEGKSRTHGDKPSSDKPRVVNNPPHVSRMYWLHYGSHRSYLQR</sequence>
<evidence type="ECO:0000256" key="1">
    <source>
        <dbReference type="SAM" id="MobiDB-lite"/>
    </source>
</evidence>
<comment type="caution">
    <text evidence="2">The sequence shown here is derived from an EMBL/GenBank/DDBJ whole genome shotgun (WGS) entry which is preliminary data.</text>
</comment>
<gene>
    <name evidence="2" type="ORF">PIB30_030291</name>
</gene>
<evidence type="ECO:0000313" key="2">
    <source>
        <dbReference type="EMBL" id="MED6109077.1"/>
    </source>
</evidence>
<protein>
    <recommendedName>
        <fullName evidence="4">BRCT domain-containing protein</fullName>
    </recommendedName>
</protein>
<keyword evidence="3" id="KW-1185">Reference proteome</keyword>